<feature type="transmembrane region" description="Helical" evidence="3">
    <location>
        <begin position="245"/>
        <end position="264"/>
    </location>
</feature>
<dbReference type="SUPFAM" id="SSF47661">
    <property type="entry name" value="t-snare proteins"/>
    <property type="match status" value="1"/>
</dbReference>
<dbReference type="GO" id="GO:0005484">
    <property type="term" value="F:SNAP receptor activity"/>
    <property type="evidence" value="ECO:0007669"/>
    <property type="project" value="TreeGrafter"/>
</dbReference>
<dbReference type="PANTHER" id="PTHR19957">
    <property type="entry name" value="SYNTAXIN"/>
    <property type="match status" value="1"/>
</dbReference>
<comment type="caution">
    <text evidence="5">The sequence shown here is derived from an EMBL/GenBank/DDBJ whole genome shotgun (WGS) entry which is preliminary data.</text>
</comment>
<protein>
    <recommendedName>
        <fullName evidence="4">STX17-like N-terminal domain-containing protein</fullName>
    </recommendedName>
</protein>
<dbReference type="PANTHER" id="PTHR19957:SF139">
    <property type="entry name" value="SYNTAXIN-17"/>
    <property type="match status" value="1"/>
</dbReference>
<accession>A0AAD4JYC0</accession>
<dbReference type="InterPro" id="IPR010989">
    <property type="entry name" value="SNARE"/>
</dbReference>
<feature type="coiled-coil region" evidence="1">
    <location>
        <begin position="49"/>
        <end position="83"/>
    </location>
</feature>
<evidence type="ECO:0000313" key="5">
    <source>
        <dbReference type="EMBL" id="KAH8365877.1"/>
    </source>
</evidence>
<name>A0AAD4JYC0_9MUSC</name>
<dbReference type="EMBL" id="JAJJHW010002774">
    <property type="protein sequence ID" value="KAH8365877.1"/>
    <property type="molecule type" value="Genomic_DNA"/>
</dbReference>
<dbReference type="Gene3D" id="1.20.5.110">
    <property type="match status" value="1"/>
</dbReference>
<proteinExistence type="predicted"/>
<keyword evidence="1" id="KW-0175">Coiled coil</keyword>
<dbReference type="Proteomes" id="UP001200034">
    <property type="component" value="Unassembled WGS sequence"/>
</dbReference>
<dbReference type="InterPro" id="IPR059001">
    <property type="entry name" value="STX17_N"/>
</dbReference>
<gene>
    <name evidence="5" type="ORF">KR093_006743</name>
</gene>
<keyword evidence="3" id="KW-0472">Membrane</keyword>
<dbReference type="GO" id="GO:0006906">
    <property type="term" value="P:vesicle fusion"/>
    <property type="evidence" value="ECO:0007669"/>
    <property type="project" value="TreeGrafter"/>
</dbReference>
<dbReference type="CDD" id="cd15846">
    <property type="entry name" value="SNARE_syntaxin17"/>
    <property type="match status" value="1"/>
</dbReference>
<dbReference type="GO" id="GO:0005886">
    <property type="term" value="C:plasma membrane"/>
    <property type="evidence" value="ECO:0007669"/>
    <property type="project" value="TreeGrafter"/>
</dbReference>
<dbReference type="GO" id="GO:0031201">
    <property type="term" value="C:SNARE complex"/>
    <property type="evidence" value="ECO:0007669"/>
    <property type="project" value="TreeGrafter"/>
</dbReference>
<dbReference type="GO" id="GO:0006886">
    <property type="term" value="P:intracellular protein transport"/>
    <property type="evidence" value="ECO:0007669"/>
    <property type="project" value="TreeGrafter"/>
</dbReference>
<evidence type="ECO:0000313" key="6">
    <source>
        <dbReference type="Proteomes" id="UP001200034"/>
    </source>
</evidence>
<feature type="region of interest" description="Disordered" evidence="2">
    <location>
        <begin position="276"/>
        <end position="299"/>
    </location>
</feature>
<dbReference type="GO" id="GO:0048278">
    <property type="term" value="P:vesicle docking"/>
    <property type="evidence" value="ECO:0007669"/>
    <property type="project" value="TreeGrafter"/>
</dbReference>
<keyword evidence="3" id="KW-0812">Transmembrane</keyword>
<dbReference type="GO" id="GO:0006887">
    <property type="term" value="P:exocytosis"/>
    <property type="evidence" value="ECO:0007669"/>
    <property type="project" value="TreeGrafter"/>
</dbReference>
<dbReference type="InterPro" id="IPR045242">
    <property type="entry name" value="Syntaxin"/>
</dbReference>
<evidence type="ECO:0000259" key="4">
    <source>
        <dbReference type="Pfam" id="PF26585"/>
    </source>
</evidence>
<dbReference type="GO" id="GO:0000149">
    <property type="term" value="F:SNARE binding"/>
    <property type="evidence" value="ECO:0007669"/>
    <property type="project" value="TreeGrafter"/>
</dbReference>
<dbReference type="Pfam" id="PF26585">
    <property type="entry name" value="STX17_N"/>
    <property type="match status" value="1"/>
</dbReference>
<keyword evidence="6" id="KW-1185">Reference proteome</keyword>
<dbReference type="GO" id="GO:0012505">
    <property type="term" value="C:endomembrane system"/>
    <property type="evidence" value="ECO:0007669"/>
    <property type="project" value="TreeGrafter"/>
</dbReference>
<evidence type="ECO:0000256" key="1">
    <source>
        <dbReference type="SAM" id="Coils"/>
    </source>
</evidence>
<reference evidence="5" key="1">
    <citation type="journal article" date="2021" name="Mol. Ecol. Resour.">
        <title>Phylogenomic analyses of the genus Drosophila reveals genomic signals of climate adaptation.</title>
        <authorList>
            <person name="Li F."/>
            <person name="Rane R.V."/>
            <person name="Luria V."/>
            <person name="Xiong Z."/>
            <person name="Chen J."/>
            <person name="Li Z."/>
            <person name="Catullo R.A."/>
            <person name="Griffin P.C."/>
            <person name="Schiffer M."/>
            <person name="Pearce S."/>
            <person name="Lee S.F."/>
            <person name="McElroy K."/>
            <person name="Stocker A."/>
            <person name="Shirriffs J."/>
            <person name="Cockerell F."/>
            <person name="Coppin C."/>
            <person name="Sgro C.M."/>
            <person name="Karger A."/>
            <person name="Cain J.W."/>
            <person name="Weber J.A."/>
            <person name="Santpere G."/>
            <person name="Kirschner M.W."/>
            <person name="Hoffmann A.A."/>
            <person name="Oakeshott J.G."/>
            <person name="Zhang G."/>
        </authorList>
    </citation>
    <scope>NUCLEOTIDE SEQUENCE</scope>
    <source>
        <strain evidence="5">BGI-SZ-2011g</strain>
    </source>
</reference>
<dbReference type="GO" id="GO:0000421">
    <property type="term" value="C:autophagosome membrane"/>
    <property type="evidence" value="ECO:0007669"/>
    <property type="project" value="TreeGrafter"/>
</dbReference>
<evidence type="ECO:0000256" key="3">
    <source>
        <dbReference type="SAM" id="Phobius"/>
    </source>
</evidence>
<feature type="transmembrane region" description="Helical" evidence="3">
    <location>
        <begin position="220"/>
        <end position="239"/>
    </location>
</feature>
<keyword evidence="3" id="KW-1133">Transmembrane helix</keyword>
<feature type="domain" description="STX17-like N-terminal" evidence="4">
    <location>
        <begin position="9"/>
        <end position="107"/>
    </location>
</feature>
<sequence length="299" mass="33004">MTDEKLPLKQAELSVQRFQDMAVPHHLGLLQNHRSNIEKSLALGDWQKIKKEELNAMRVIKQIKNLLLEMDTLREKLRDEDKARFDELMKPGKTKAFEGMNKFAELQLKSPTSTLGSQPDEENQAVEISNVPALQHALPQLQANFQLEEHQLAQREACLEQMQRLQHEICDLQGAFTTMRELTQEQAVSVQSIADNAEEALENVQAGEQQLRTALTYKKAMYPVVGALLGTCVGGPIGMVAGMKAGGLAAVGCGILGFTGGSVLKSNPNVMHGSIEEQQAQQQDEGDSTETMVLAEKSE</sequence>
<dbReference type="InterPro" id="IPR028676">
    <property type="entry name" value="STX17_SNARE"/>
</dbReference>
<organism evidence="5 6">
    <name type="scientific">Drosophila rubida</name>
    <dbReference type="NCBI Taxonomy" id="30044"/>
    <lineage>
        <taxon>Eukaryota</taxon>
        <taxon>Metazoa</taxon>
        <taxon>Ecdysozoa</taxon>
        <taxon>Arthropoda</taxon>
        <taxon>Hexapoda</taxon>
        <taxon>Insecta</taxon>
        <taxon>Pterygota</taxon>
        <taxon>Neoptera</taxon>
        <taxon>Endopterygota</taxon>
        <taxon>Diptera</taxon>
        <taxon>Brachycera</taxon>
        <taxon>Muscomorpha</taxon>
        <taxon>Ephydroidea</taxon>
        <taxon>Drosophilidae</taxon>
        <taxon>Drosophila</taxon>
    </lineage>
</organism>
<evidence type="ECO:0000256" key="2">
    <source>
        <dbReference type="SAM" id="MobiDB-lite"/>
    </source>
</evidence>
<dbReference type="AlphaFoldDB" id="A0AAD4JYC0"/>